<sequence>MKRFWIPLIGLAMFFLEPVFGMFSPLTIGGDYYYVVPRFLIMFLIFVSIFHNTKRAMLYGLFFGLLYDVFFIDIIGLYSFLYPALCVAAGYIVKNIERNLIFATIIALALTVVFEFVLYQFFALIGLTSISIGTFLNMRLLPSMIANSLFLIVLGWAFRSVMVRRTFEQNKSLTLSRFYNQ</sequence>
<dbReference type="AlphaFoldDB" id="A0A7H8QEP7"/>
<dbReference type="Proteomes" id="UP000509222">
    <property type="component" value="Chromosome"/>
</dbReference>
<evidence type="ECO:0000313" key="10">
    <source>
        <dbReference type="Proteomes" id="UP000509222"/>
    </source>
</evidence>
<evidence type="ECO:0000256" key="5">
    <source>
        <dbReference type="ARBA" id="ARBA00022960"/>
    </source>
</evidence>
<keyword evidence="5" id="KW-0133">Cell shape</keyword>
<proteinExistence type="inferred from homology"/>
<evidence type="ECO:0000256" key="7">
    <source>
        <dbReference type="ARBA" id="ARBA00023136"/>
    </source>
</evidence>
<dbReference type="NCBIfam" id="TIGR03426">
    <property type="entry name" value="shape_MreD"/>
    <property type="match status" value="1"/>
</dbReference>
<keyword evidence="3" id="KW-1003">Cell membrane</keyword>
<evidence type="ECO:0000256" key="6">
    <source>
        <dbReference type="ARBA" id="ARBA00022989"/>
    </source>
</evidence>
<dbReference type="Pfam" id="PF04093">
    <property type="entry name" value="MreD"/>
    <property type="match status" value="1"/>
</dbReference>
<feature type="transmembrane region" description="Helical" evidence="8">
    <location>
        <begin position="140"/>
        <end position="158"/>
    </location>
</feature>
<dbReference type="GO" id="GO:0008360">
    <property type="term" value="P:regulation of cell shape"/>
    <property type="evidence" value="ECO:0007669"/>
    <property type="project" value="UniProtKB-KW"/>
</dbReference>
<dbReference type="EMBL" id="CP051177">
    <property type="protein sequence ID" value="QKX51733.1"/>
    <property type="molecule type" value="Genomic_DNA"/>
</dbReference>
<name>A0A7H8QEP7_9BACL</name>
<reference evidence="9 10" key="1">
    <citation type="submission" date="2020-04" db="EMBL/GenBank/DDBJ databases">
        <authorList>
            <person name="Pajer P."/>
            <person name="Broz P."/>
        </authorList>
    </citation>
    <scope>NUCLEOTIDE SEQUENCE [LARGE SCALE GENOMIC DNA]</scope>
    <source>
        <strain evidence="10">NRL-ATB46093</strain>
    </source>
</reference>
<evidence type="ECO:0000256" key="8">
    <source>
        <dbReference type="SAM" id="Phobius"/>
    </source>
</evidence>
<evidence type="ECO:0000256" key="1">
    <source>
        <dbReference type="ARBA" id="ARBA00004651"/>
    </source>
</evidence>
<evidence type="ECO:0000256" key="3">
    <source>
        <dbReference type="ARBA" id="ARBA00022475"/>
    </source>
</evidence>
<dbReference type="RefSeq" id="WP_176294829.1">
    <property type="nucleotide sequence ID" value="NZ_CP051177.1"/>
</dbReference>
<comment type="similarity">
    <text evidence="2">Belongs to the MreD family.</text>
</comment>
<reference evidence="10" key="2">
    <citation type="submission" date="2020-06" db="EMBL/GenBank/DDBJ databases">
        <title>Isolation of Planomicrobium glaciei.</title>
        <authorList>
            <person name="Malisova L."/>
            <person name="Safrankova R."/>
            <person name="Jakubu V."/>
            <person name="Spanelova P."/>
        </authorList>
    </citation>
    <scope>NUCLEOTIDE SEQUENCE [LARGE SCALE GENOMIC DNA]</scope>
    <source>
        <strain evidence="10">NRL-ATB46093</strain>
    </source>
</reference>
<keyword evidence="10" id="KW-1185">Reference proteome</keyword>
<gene>
    <name evidence="9" type="primary">mreD</name>
    <name evidence="9" type="ORF">HF394_14785</name>
</gene>
<evidence type="ECO:0000256" key="4">
    <source>
        <dbReference type="ARBA" id="ARBA00022692"/>
    </source>
</evidence>
<feature type="transmembrane region" description="Helical" evidence="8">
    <location>
        <begin position="31"/>
        <end position="50"/>
    </location>
</feature>
<feature type="transmembrane region" description="Helical" evidence="8">
    <location>
        <begin position="101"/>
        <end position="128"/>
    </location>
</feature>
<dbReference type="GO" id="GO:0005886">
    <property type="term" value="C:plasma membrane"/>
    <property type="evidence" value="ECO:0007669"/>
    <property type="project" value="UniProtKB-SubCell"/>
</dbReference>
<keyword evidence="7 8" id="KW-0472">Membrane</keyword>
<organism evidence="9 10">
    <name type="scientific">Planococcus glaciei</name>
    <dbReference type="NCBI Taxonomy" id="459472"/>
    <lineage>
        <taxon>Bacteria</taxon>
        <taxon>Bacillati</taxon>
        <taxon>Bacillota</taxon>
        <taxon>Bacilli</taxon>
        <taxon>Bacillales</taxon>
        <taxon>Caryophanaceae</taxon>
        <taxon>Planococcus</taxon>
    </lineage>
</organism>
<protein>
    <submittedName>
        <fullName evidence="9">Rod shape-determining protein MreD</fullName>
    </submittedName>
</protein>
<feature type="transmembrane region" description="Helical" evidence="8">
    <location>
        <begin position="57"/>
        <end position="81"/>
    </location>
</feature>
<evidence type="ECO:0000256" key="2">
    <source>
        <dbReference type="ARBA" id="ARBA00007776"/>
    </source>
</evidence>
<dbReference type="InterPro" id="IPR007227">
    <property type="entry name" value="Cell_shape_determining_MreD"/>
</dbReference>
<keyword evidence="4 8" id="KW-0812">Transmembrane</keyword>
<accession>A0A7H8QEP7</accession>
<keyword evidence="6 8" id="KW-1133">Transmembrane helix</keyword>
<comment type="subcellular location">
    <subcellularLocation>
        <location evidence="1">Cell membrane</location>
        <topology evidence="1">Multi-pass membrane protein</topology>
    </subcellularLocation>
</comment>
<evidence type="ECO:0000313" key="9">
    <source>
        <dbReference type="EMBL" id="QKX51733.1"/>
    </source>
</evidence>